<dbReference type="AlphaFoldDB" id="A0A1I3TG92"/>
<keyword evidence="2" id="KW-1277">Toxin-antitoxin system</keyword>
<dbReference type="EMBL" id="FOQO01000012">
    <property type="protein sequence ID" value="SFJ69925.1"/>
    <property type="molecule type" value="Genomic_DNA"/>
</dbReference>
<keyword evidence="12" id="KW-1185">Reference proteome</keyword>
<evidence type="ECO:0000256" key="6">
    <source>
        <dbReference type="ARBA" id="ARBA00022741"/>
    </source>
</evidence>
<dbReference type="PANTHER" id="PTHR33571:SF14">
    <property type="entry name" value="PROTEIN ADENYLYLTRANSFERASE MJ0435-RELATED"/>
    <property type="match status" value="1"/>
</dbReference>
<evidence type="ECO:0000256" key="3">
    <source>
        <dbReference type="ARBA" id="ARBA00022679"/>
    </source>
</evidence>
<evidence type="ECO:0000259" key="10">
    <source>
        <dbReference type="Pfam" id="PF01909"/>
    </source>
</evidence>
<comment type="similarity">
    <text evidence="9">Belongs to the MntA antitoxin family.</text>
</comment>
<name>A0A1I3TG92_9SPHI</name>
<reference evidence="11 12" key="1">
    <citation type="submission" date="2016-10" db="EMBL/GenBank/DDBJ databases">
        <authorList>
            <person name="de Groot N.N."/>
        </authorList>
    </citation>
    <scope>NUCLEOTIDE SEQUENCE [LARGE SCALE GENOMIC DNA]</scope>
    <source>
        <strain evidence="11 12">RK1</strain>
    </source>
</reference>
<sequence length="127" mass="14806">MLRRNLYFEQMIDSKKQQIIKEITAKFNPSLVGVFGSYARGQQGIRSDLDILIDFDHRVNLLDLIGLENELSKKLGIRVDLVTARSLHQRLRPIIERDLIRIPFVYLFDTDSLPFWYGGGKELVSIW</sequence>
<dbReference type="InterPro" id="IPR043519">
    <property type="entry name" value="NT_sf"/>
</dbReference>
<keyword evidence="8" id="KW-0460">Magnesium</keyword>
<accession>A0A1I3TG92</accession>
<dbReference type="CDD" id="cd05403">
    <property type="entry name" value="NT_KNTase_like"/>
    <property type="match status" value="1"/>
</dbReference>
<evidence type="ECO:0000313" key="12">
    <source>
        <dbReference type="Proteomes" id="UP000198670"/>
    </source>
</evidence>
<dbReference type="STRING" id="1477437.SAMN05444682_112165"/>
<evidence type="ECO:0000256" key="5">
    <source>
        <dbReference type="ARBA" id="ARBA00022723"/>
    </source>
</evidence>
<evidence type="ECO:0000256" key="2">
    <source>
        <dbReference type="ARBA" id="ARBA00022649"/>
    </source>
</evidence>
<evidence type="ECO:0000256" key="9">
    <source>
        <dbReference type="ARBA" id="ARBA00038276"/>
    </source>
</evidence>
<evidence type="ECO:0000256" key="7">
    <source>
        <dbReference type="ARBA" id="ARBA00022840"/>
    </source>
</evidence>
<dbReference type="Proteomes" id="UP000198670">
    <property type="component" value="Unassembled WGS sequence"/>
</dbReference>
<dbReference type="Gene3D" id="3.30.460.10">
    <property type="entry name" value="Beta Polymerase, domain 2"/>
    <property type="match status" value="1"/>
</dbReference>
<dbReference type="InterPro" id="IPR002934">
    <property type="entry name" value="Polymerase_NTP_transf_dom"/>
</dbReference>
<comment type="cofactor">
    <cofactor evidence="1">
        <name>Mg(2+)</name>
        <dbReference type="ChEBI" id="CHEBI:18420"/>
    </cofactor>
</comment>
<keyword evidence="3" id="KW-0808">Transferase</keyword>
<keyword evidence="5" id="KW-0479">Metal-binding</keyword>
<protein>
    <recommendedName>
        <fullName evidence="10">Polymerase nucleotidyl transferase domain-containing protein</fullName>
    </recommendedName>
</protein>
<evidence type="ECO:0000256" key="1">
    <source>
        <dbReference type="ARBA" id="ARBA00001946"/>
    </source>
</evidence>
<keyword evidence="6" id="KW-0547">Nucleotide-binding</keyword>
<dbReference type="GO" id="GO:0046872">
    <property type="term" value="F:metal ion binding"/>
    <property type="evidence" value="ECO:0007669"/>
    <property type="project" value="UniProtKB-KW"/>
</dbReference>
<organism evidence="11 12">
    <name type="scientific">Parapedobacter indicus</name>
    <dbReference type="NCBI Taxonomy" id="1477437"/>
    <lineage>
        <taxon>Bacteria</taxon>
        <taxon>Pseudomonadati</taxon>
        <taxon>Bacteroidota</taxon>
        <taxon>Sphingobacteriia</taxon>
        <taxon>Sphingobacteriales</taxon>
        <taxon>Sphingobacteriaceae</taxon>
        <taxon>Parapedobacter</taxon>
    </lineage>
</organism>
<keyword evidence="4" id="KW-0548">Nucleotidyltransferase</keyword>
<feature type="domain" description="Polymerase nucleotidyl transferase" evidence="10">
    <location>
        <begin position="18"/>
        <end position="99"/>
    </location>
</feature>
<dbReference type="InterPro" id="IPR052038">
    <property type="entry name" value="Type-VII_TA_antitoxin"/>
</dbReference>
<dbReference type="GO" id="GO:0016779">
    <property type="term" value="F:nucleotidyltransferase activity"/>
    <property type="evidence" value="ECO:0007669"/>
    <property type="project" value="UniProtKB-KW"/>
</dbReference>
<evidence type="ECO:0000313" key="11">
    <source>
        <dbReference type="EMBL" id="SFJ69925.1"/>
    </source>
</evidence>
<dbReference type="GO" id="GO:0005524">
    <property type="term" value="F:ATP binding"/>
    <property type="evidence" value="ECO:0007669"/>
    <property type="project" value="UniProtKB-KW"/>
</dbReference>
<dbReference type="Pfam" id="PF01909">
    <property type="entry name" value="NTP_transf_2"/>
    <property type="match status" value="1"/>
</dbReference>
<dbReference type="SUPFAM" id="SSF81301">
    <property type="entry name" value="Nucleotidyltransferase"/>
    <property type="match status" value="1"/>
</dbReference>
<dbReference type="PANTHER" id="PTHR33571">
    <property type="entry name" value="SSL8005 PROTEIN"/>
    <property type="match status" value="1"/>
</dbReference>
<proteinExistence type="inferred from homology"/>
<gene>
    <name evidence="11" type="ORF">SAMN05444682_112165</name>
</gene>
<evidence type="ECO:0000256" key="4">
    <source>
        <dbReference type="ARBA" id="ARBA00022695"/>
    </source>
</evidence>
<keyword evidence="7" id="KW-0067">ATP-binding</keyword>
<evidence type="ECO:0000256" key="8">
    <source>
        <dbReference type="ARBA" id="ARBA00022842"/>
    </source>
</evidence>